<feature type="compositionally biased region" description="Polar residues" evidence="2">
    <location>
        <begin position="1"/>
        <end position="19"/>
    </location>
</feature>
<feature type="coiled-coil region" evidence="1">
    <location>
        <begin position="259"/>
        <end position="286"/>
    </location>
</feature>
<feature type="region of interest" description="Disordered" evidence="2">
    <location>
        <begin position="295"/>
        <end position="321"/>
    </location>
</feature>
<dbReference type="EMBL" id="SCFB01000004">
    <property type="protein sequence ID" value="RZI46645.1"/>
    <property type="molecule type" value="Genomic_DNA"/>
</dbReference>
<gene>
    <name evidence="3" type="ORF">EQU50_03405</name>
</gene>
<accession>A0A4Q7DKC2</accession>
<dbReference type="RefSeq" id="WP_130153741.1">
    <property type="nucleotide sequence ID" value="NZ_SCFB01000004.1"/>
</dbReference>
<protein>
    <submittedName>
        <fullName evidence="3">Uncharacterized protein</fullName>
    </submittedName>
</protein>
<feature type="compositionally biased region" description="Basic and acidic residues" evidence="2">
    <location>
        <begin position="72"/>
        <end position="115"/>
    </location>
</feature>
<proteinExistence type="predicted"/>
<comment type="caution">
    <text evidence="3">The sequence shown here is derived from an EMBL/GenBank/DDBJ whole genome shotgun (WGS) entry which is preliminary data.</text>
</comment>
<evidence type="ECO:0000313" key="4">
    <source>
        <dbReference type="Proteomes" id="UP000293550"/>
    </source>
</evidence>
<evidence type="ECO:0000256" key="2">
    <source>
        <dbReference type="SAM" id="MobiDB-lite"/>
    </source>
</evidence>
<dbReference type="Proteomes" id="UP000293550">
    <property type="component" value="Unassembled WGS sequence"/>
</dbReference>
<evidence type="ECO:0000313" key="3">
    <source>
        <dbReference type="EMBL" id="RZI46645.1"/>
    </source>
</evidence>
<organism evidence="3 4">
    <name type="scientific">Candidatus Finniella inopinata</name>
    <dbReference type="NCBI Taxonomy" id="1696036"/>
    <lineage>
        <taxon>Bacteria</taxon>
        <taxon>Pseudomonadati</taxon>
        <taxon>Pseudomonadota</taxon>
        <taxon>Alphaproteobacteria</taxon>
        <taxon>Holosporales</taxon>
        <taxon>Candidatus Paracaedibacteraceae</taxon>
        <taxon>Candidatus Finniella</taxon>
    </lineage>
</organism>
<feature type="region of interest" description="Disordered" evidence="2">
    <location>
        <begin position="1"/>
        <end position="124"/>
    </location>
</feature>
<name>A0A4Q7DKC2_9PROT</name>
<keyword evidence="4" id="KW-1185">Reference proteome</keyword>
<evidence type="ECO:0000256" key="1">
    <source>
        <dbReference type="SAM" id="Coils"/>
    </source>
</evidence>
<keyword evidence="1" id="KW-0175">Coiled coil</keyword>
<reference evidence="3 4" key="1">
    <citation type="submission" date="2018-10" db="EMBL/GenBank/DDBJ databases">
        <title>An updated phylogeny of the Alphaproteobacteria reveals that the parasitic Rickettsiales and Holosporales have independent origins.</title>
        <authorList>
            <person name="Munoz-Gomez S.A."/>
            <person name="Hess S."/>
            <person name="Burger G."/>
            <person name="Lang B.F."/>
            <person name="Susko E."/>
            <person name="Slamovits C.H."/>
            <person name="Roger A.J."/>
        </authorList>
    </citation>
    <scope>NUCLEOTIDE SEQUENCE [LARGE SCALE GENOMIC DNA]</scope>
    <source>
        <strain evidence="3">HOLO01</strain>
    </source>
</reference>
<feature type="compositionally biased region" description="Basic and acidic residues" evidence="2">
    <location>
        <begin position="32"/>
        <end position="62"/>
    </location>
</feature>
<sequence length="321" mass="37208">MMTNIFKQENNPNETQSAKTLEEMGGPFLKNSLDKDTISDLFKDRDWNPSSDRDQKIPEKPLPKKPSSPEEDVNRDTISKQEEKDEGEPQPKKQETPVELQRLQEELTKTQKRLTENQQYGRQNAQRLKNALKLTKEFMEEGSLSEEEAAKLMGTLDTDAEEDLSSYSPHPFGKVLAIANQELENIRKYTDDASLDDKIRAFDYFLMVASKEDQDQALEDLTDMKDNPLKLAKAMLERGQRYQTSYQEMKAAGSLYDLLNKKDQTLADLRKNLDKLTKKLAQYEDYDKPRYRLDEMGESEEAASQDSISSLFNDRDRIRRR</sequence>
<dbReference type="AlphaFoldDB" id="A0A4Q7DKC2"/>